<evidence type="ECO:0000313" key="7">
    <source>
        <dbReference type="EMBL" id="SKB38879.1"/>
    </source>
</evidence>
<dbReference type="RefSeq" id="WP_079701572.1">
    <property type="nucleotide sequence ID" value="NZ_FUYR01000001.1"/>
</dbReference>
<dbReference type="Gene3D" id="1.10.10.10">
    <property type="entry name" value="Winged helix-like DNA-binding domain superfamily/Winged helix DNA-binding domain"/>
    <property type="match status" value="1"/>
</dbReference>
<dbReference type="Pfam" id="PF04542">
    <property type="entry name" value="Sigma70_r2"/>
    <property type="match status" value="1"/>
</dbReference>
<dbReference type="OrthoDB" id="9780326at2"/>
<dbReference type="Pfam" id="PF08281">
    <property type="entry name" value="Sigma70_r4_2"/>
    <property type="match status" value="1"/>
</dbReference>
<evidence type="ECO:0000256" key="1">
    <source>
        <dbReference type="ARBA" id="ARBA00010641"/>
    </source>
</evidence>
<evidence type="ECO:0000256" key="3">
    <source>
        <dbReference type="ARBA" id="ARBA00023082"/>
    </source>
</evidence>
<evidence type="ECO:0000256" key="2">
    <source>
        <dbReference type="ARBA" id="ARBA00023015"/>
    </source>
</evidence>
<protein>
    <submittedName>
        <fullName evidence="7">RNA polymerase sigma-70 factor, ECF subfamily</fullName>
    </submittedName>
</protein>
<dbReference type="SUPFAM" id="SSF88946">
    <property type="entry name" value="Sigma2 domain of RNA polymerase sigma factors"/>
    <property type="match status" value="1"/>
</dbReference>
<dbReference type="AlphaFoldDB" id="A0A1T5AVP1"/>
<dbReference type="InterPro" id="IPR013324">
    <property type="entry name" value="RNA_pol_sigma_r3/r4-like"/>
</dbReference>
<dbReference type="EMBL" id="FUYR01000001">
    <property type="protein sequence ID" value="SKB38879.1"/>
    <property type="molecule type" value="Genomic_DNA"/>
</dbReference>
<dbReference type="STRING" id="572036.SAMN05661099_1054"/>
<dbReference type="GO" id="GO:0016987">
    <property type="term" value="F:sigma factor activity"/>
    <property type="evidence" value="ECO:0007669"/>
    <property type="project" value="UniProtKB-KW"/>
</dbReference>
<dbReference type="PANTHER" id="PTHR43133">
    <property type="entry name" value="RNA POLYMERASE ECF-TYPE SIGMA FACTO"/>
    <property type="match status" value="1"/>
</dbReference>
<evidence type="ECO:0000256" key="4">
    <source>
        <dbReference type="ARBA" id="ARBA00023163"/>
    </source>
</evidence>
<dbReference type="NCBIfam" id="TIGR02937">
    <property type="entry name" value="sigma70-ECF"/>
    <property type="match status" value="1"/>
</dbReference>
<dbReference type="PANTHER" id="PTHR43133:SF51">
    <property type="entry name" value="RNA POLYMERASE SIGMA FACTOR"/>
    <property type="match status" value="1"/>
</dbReference>
<gene>
    <name evidence="7" type="ORF">SAMN05661099_1054</name>
</gene>
<keyword evidence="3" id="KW-0731">Sigma factor</keyword>
<keyword evidence="8" id="KW-1185">Reference proteome</keyword>
<name>A0A1T5AVP1_9SPHI</name>
<comment type="similarity">
    <text evidence="1">Belongs to the sigma-70 factor family. ECF subfamily.</text>
</comment>
<keyword evidence="2" id="KW-0805">Transcription regulation</keyword>
<dbReference type="InterPro" id="IPR013249">
    <property type="entry name" value="RNA_pol_sigma70_r4_t2"/>
</dbReference>
<evidence type="ECO:0000259" key="6">
    <source>
        <dbReference type="Pfam" id="PF08281"/>
    </source>
</evidence>
<dbReference type="Gene3D" id="1.10.1740.10">
    <property type="match status" value="1"/>
</dbReference>
<dbReference type="Proteomes" id="UP000189981">
    <property type="component" value="Unassembled WGS sequence"/>
</dbReference>
<dbReference type="InterPro" id="IPR007627">
    <property type="entry name" value="RNA_pol_sigma70_r2"/>
</dbReference>
<evidence type="ECO:0000313" key="8">
    <source>
        <dbReference type="Proteomes" id="UP000189981"/>
    </source>
</evidence>
<keyword evidence="4" id="KW-0804">Transcription</keyword>
<accession>A0A1T5AVP1</accession>
<dbReference type="CDD" id="cd06171">
    <property type="entry name" value="Sigma70_r4"/>
    <property type="match status" value="1"/>
</dbReference>
<dbReference type="InterPro" id="IPR036388">
    <property type="entry name" value="WH-like_DNA-bd_sf"/>
</dbReference>
<evidence type="ECO:0000259" key="5">
    <source>
        <dbReference type="Pfam" id="PF04542"/>
    </source>
</evidence>
<feature type="domain" description="RNA polymerase sigma-70 region 2" evidence="5">
    <location>
        <begin position="32"/>
        <end position="98"/>
    </location>
</feature>
<reference evidence="8" key="1">
    <citation type="submission" date="2017-02" db="EMBL/GenBank/DDBJ databases">
        <authorList>
            <person name="Varghese N."/>
            <person name="Submissions S."/>
        </authorList>
    </citation>
    <scope>NUCLEOTIDE SEQUENCE [LARGE SCALE GENOMIC DNA]</scope>
    <source>
        <strain evidence="8">DSM 22385</strain>
    </source>
</reference>
<organism evidence="7 8">
    <name type="scientific">Daejeonella lutea</name>
    <dbReference type="NCBI Taxonomy" id="572036"/>
    <lineage>
        <taxon>Bacteria</taxon>
        <taxon>Pseudomonadati</taxon>
        <taxon>Bacteroidota</taxon>
        <taxon>Sphingobacteriia</taxon>
        <taxon>Sphingobacteriales</taxon>
        <taxon>Sphingobacteriaceae</taxon>
        <taxon>Daejeonella</taxon>
    </lineage>
</organism>
<dbReference type="SUPFAM" id="SSF88659">
    <property type="entry name" value="Sigma3 and sigma4 domains of RNA polymerase sigma factors"/>
    <property type="match status" value="1"/>
</dbReference>
<dbReference type="GO" id="GO:0006352">
    <property type="term" value="P:DNA-templated transcription initiation"/>
    <property type="evidence" value="ECO:0007669"/>
    <property type="project" value="InterPro"/>
</dbReference>
<dbReference type="GO" id="GO:0003677">
    <property type="term" value="F:DNA binding"/>
    <property type="evidence" value="ECO:0007669"/>
    <property type="project" value="InterPro"/>
</dbReference>
<proteinExistence type="inferred from homology"/>
<dbReference type="InterPro" id="IPR013325">
    <property type="entry name" value="RNA_pol_sigma_r2"/>
</dbReference>
<dbReference type="InterPro" id="IPR014284">
    <property type="entry name" value="RNA_pol_sigma-70_dom"/>
</dbReference>
<dbReference type="InterPro" id="IPR039425">
    <property type="entry name" value="RNA_pol_sigma-70-like"/>
</dbReference>
<sequence length="204" mass="24101">MEINPNFSPNAKNDFHVVSRAKQGDQKAYAELMQRYKDSIYFMALKMVNNKDDAMDLTVETFGKAFENLEKYKPDFAFSTWLFRIATNNCIDFIRKKRLNVVSLNTLTDQDGEERHFEVRSESLNPEENSIKKQENEKLKNIVEQLPLRYRTLIVLRYFEEQSYEEIAQQLDLPLGTVKAQLFRARDLLANIMNRKKNNLRSDF</sequence>
<feature type="domain" description="RNA polymerase sigma factor 70 region 4 type 2" evidence="6">
    <location>
        <begin position="138"/>
        <end position="187"/>
    </location>
</feature>